<organism evidence="2 3">
    <name type="scientific">Hypocrea virens (strain Gv29-8 / FGSC 10586)</name>
    <name type="common">Gliocladium virens</name>
    <name type="synonym">Trichoderma virens</name>
    <dbReference type="NCBI Taxonomy" id="413071"/>
    <lineage>
        <taxon>Eukaryota</taxon>
        <taxon>Fungi</taxon>
        <taxon>Dikarya</taxon>
        <taxon>Ascomycota</taxon>
        <taxon>Pezizomycotina</taxon>
        <taxon>Sordariomycetes</taxon>
        <taxon>Hypocreomycetidae</taxon>
        <taxon>Hypocreales</taxon>
        <taxon>Hypocreaceae</taxon>
        <taxon>Trichoderma</taxon>
    </lineage>
</organism>
<accession>G9MK70</accession>
<evidence type="ECO:0000256" key="1">
    <source>
        <dbReference type="ARBA" id="ARBA00023002"/>
    </source>
</evidence>
<dbReference type="AlphaFoldDB" id="G9MK70"/>
<sequence>MSSPPKLRFPEGFLITRDDEAIVVLGRLIEENHKKNRLLYKEVLHNHVQHGLLAAYCLGSSGARLMGIYSEEIKELEGREKSKHEKLMTEAVLDTVLGHRENELDFITYFEQQQSESGLNLQQILQYWILDREKQFLPGFIGGYAHPLIMFADSVELGSSMLAFDALALTAVDWSPLTSLITMSLPEPQTCPNGIIEILDTIRSDPSFEHVVPSPGIQHITEIFHDGPAKAAVIKYLSIGYAYLSKPEFNLEVTEEMVEIAIHFLVCTHAPGAPAFDFYLCHNLTGGQ</sequence>
<dbReference type="Pfam" id="PF14027">
    <property type="entry name" value="Questin_oxidase"/>
    <property type="match status" value="1"/>
</dbReference>
<dbReference type="RefSeq" id="XP_013960069.1">
    <property type="nucleotide sequence ID" value="XM_014104594.1"/>
</dbReference>
<gene>
    <name evidence="2" type="ORF">TRIVIDRAFT_219634</name>
</gene>
<protein>
    <submittedName>
        <fullName evidence="2">Uncharacterized protein</fullName>
    </submittedName>
</protein>
<dbReference type="InterPro" id="IPR025337">
    <property type="entry name" value="Questin_oxidase-like"/>
</dbReference>
<dbReference type="HOGENOM" id="CLU_966637_0_0_1"/>
<dbReference type="OMA" id="PCIFANA"/>
<dbReference type="STRING" id="413071.G9MK70"/>
<evidence type="ECO:0000313" key="2">
    <source>
        <dbReference type="EMBL" id="EHK25875.1"/>
    </source>
</evidence>
<dbReference type="EMBL" id="ABDF02000003">
    <property type="protein sequence ID" value="EHK25875.1"/>
    <property type="molecule type" value="Genomic_DNA"/>
</dbReference>
<dbReference type="VEuPathDB" id="FungiDB:TRIVIDRAFT_219634"/>
<reference evidence="2 3" key="1">
    <citation type="journal article" date="2011" name="Genome Biol.">
        <title>Comparative genome sequence analysis underscores mycoparasitism as the ancestral life style of Trichoderma.</title>
        <authorList>
            <person name="Kubicek C.P."/>
            <person name="Herrera-Estrella A."/>
            <person name="Seidl-Seiboth V."/>
            <person name="Martinez D.A."/>
            <person name="Druzhinina I.S."/>
            <person name="Thon M."/>
            <person name="Zeilinger S."/>
            <person name="Casas-Flores S."/>
            <person name="Horwitz B.A."/>
            <person name="Mukherjee P.K."/>
            <person name="Mukherjee M."/>
            <person name="Kredics L."/>
            <person name="Alcaraz L.D."/>
            <person name="Aerts A."/>
            <person name="Antal Z."/>
            <person name="Atanasova L."/>
            <person name="Cervantes-Badillo M.G."/>
            <person name="Challacombe J."/>
            <person name="Chertkov O."/>
            <person name="McCluskey K."/>
            <person name="Coulpier F."/>
            <person name="Deshpande N."/>
            <person name="von Doehren H."/>
            <person name="Ebbole D.J."/>
            <person name="Esquivel-Naranjo E.U."/>
            <person name="Fekete E."/>
            <person name="Flipphi M."/>
            <person name="Glaser F."/>
            <person name="Gomez-Rodriguez E.Y."/>
            <person name="Gruber S."/>
            <person name="Han C."/>
            <person name="Henrissat B."/>
            <person name="Hermosa R."/>
            <person name="Hernandez-Onate M."/>
            <person name="Karaffa L."/>
            <person name="Kosti I."/>
            <person name="Le Crom S."/>
            <person name="Lindquist E."/>
            <person name="Lucas S."/>
            <person name="Luebeck M."/>
            <person name="Luebeck P.S."/>
            <person name="Margeot A."/>
            <person name="Metz B."/>
            <person name="Misra M."/>
            <person name="Nevalainen H."/>
            <person name="Omann M."/>
            <person name="Packer N."/>
            <person name="Perrone G."/>
            <person name="Uresti-Rivera E.E."/>
            <person name="Salamov A."/>
            <person name="Schmoll M."/>
            <person name="Seiboth B."/>
            <person name="Shapiro H."/>
            <person name="Sukno S."/>
            <person name="Tamayo-Ramos J.A."/>
            <person name="Tisch D."/>
            <person name="Wiest A."/>
            <person name="Wilkinson H.H."/>
            <person name="Zhang M."/>
            <person name="Coutinho P.M."/>
            <person name="Kenerley C.M."/>
            <person name="Monte E."/>
            <person name="Baker S.E."/>
            <person name="Grigoriev I.V."/>
        </authorList>
    </citation>
    <scope>NUCLEOTIDE SEQUENCE [LARGE SCALE GENOMIC DNA]</scope>
    <source>
        <strain evidence="3">Gv29-8 / FGSC 10586</strain>
    </source>
</reference>
<keyword evidence="3" id="KW-1185">Reference proteome</keyword>
<proteinExistence type="predicted"/>
<name>G9MK70_HYPVG</name>
<dbReference type="OrthoDB" id="10265971at2759"/>
<keyword evidence="1" id="KW-0560">Oxidoreductase</keyword>
<dbReference type="PANTHER" id="PTHR35870:SF6">
    <property type="entry name" value="MGS207 PROTEIN"/>
    <property type="match status" value="1"/>
</dbReference>
<dbReference type="InParanoid" id="G9MK70"/>
<dbReference type="GeneID" id="25791429"/>
<evidence type="ECO:0000313" key="3">
    <source>
        <dbReference type="Proteomes" id="UP000007115"/>
    </source>
</evidence>
<dbReference type="PANTHER" id="PTHR35870">
    <property type="entry name" value="PROTEIN, PUTATIVE (AFU_ORTHOLOGUE AFUA_5G03330)-RELATED"/>
    <property type="match status" value="1"/>
</dbReference>
<dbReference type="GO" id="GO:0016491">
    <property type="term" value="F:oxidoreductase activity"/>
    <property type="evidence" value="ECO:0007669"/>
    <property type="project" value="UniProtKB-KW"/>
</dbReference>
<comment type="caution">
    <text evidence="2">The sequence shown here is derived from an EMBL/GenBank/DDBJ whole genome shotgun (WGS) entry which is preliminary data.</text>
</comment>
<dbReference type="Proteomes" id="UP000007115">
    <property type="component" value="Unassembled WGS sequence"/>
</dbReference>